<dbReference type="Pfam" id="PF22255">
    <property type="entry name" value="Gp44-like_2nd"/>
    <property type="match status" value="2"/>
</dbReference>
<dbReference type="Pfam" id="PF21929">
    <property type="entry name" value="GpP_4th"/>
    <property type="match status" value="1"/>
</dbReference>
<dbReference type="Pfam" id="PF21683">
    <property type="entry name" value="GpP-like_1st"/>
    <property type="match status" value="1"/>
</dbReference>
<evidence type="ECO:0000259" key="2">
    <source>
        <dbReference type="Pfam" id="PF21929"/>
    </source>
</evidence>
<protein>
    <submittedName>
        <fullName evidence="6">Baseplate protein</fullName>
    </submittedName>
</protein>
<organism evidence="6">
    <name type="scientific">Ralstonia solanacearum</name>
    <name type="common">Pseudomonas solanacearum</name>
    <dbReference type="NCBI Taxonomy" id="305"/>
    <lineage>
        <taxon>Bacteria</taxon>
        <taxon>Pseudomonadati</taxon>
        <taxon>Pseudomonadota</taxon>
        <taxon>Betaproteobacteria</taxon>
        <taxon>Burkholderiales</taxon>
        <taxon>Burkholderiaceae</taxon>
        <taxon>Ralstonia</taxon>
        <taxon>Ralstonia solanacearum species complex</taxon>
    </lineage>
</organism>
<feature type="domain" description="Baseplate hub protein gp44/GpP-like C-terminal" evidence="2">
    <location>
        <begin position="294"/>
        <end position="374"/>
    </location>
</feature>
<evidence type="ECO:0000313" key="4">
    <source>
        <dbReference type="EMBL" id="CUV25309.1"/>
    </source>
</evidence>
<feature type="domain" description="Baseplate hub protein gp44-like N-terminal" evidence="1">
    <location>
        <begin position="8"/>
        <end position="93"/>
    </location>
</feature>
<evidence type="ECO:0000313" key="7">
    <source>
        <dbReference type="EMBL" id="CUV61171.1"/>
    </source>
</evidence>
<evidence type="ECO:0000313" key="5">
    <source>
        <dbReference type="EMBL" id="CUV34942.1"/>
    </source>
</evidence>
<dbReference type="SUPFAM" id="SSF69279">
    <property type="entry name" value="Phage tail proteins"/>
    <property type="match status" value="2"/>
</dbReference>
<dbReference type="InterPro" id="IPR053981">
    <property type="entry name" value="Gp44/GpP-like_2nd"/>
</dbReference>
<reference evidence="6" key="1">
    <citation type="submission" date="2015-10" db="EMBL/GenBank/DDBJ databases">
        <authorList>
            <person name="Gilbert D.G."/>
        </authorList>
    </citation>
    <scope>NUCLEOTIDE SEQUENCE</scope>
    <source>
        <strain evidence="6">Phyl III-seqv23</strain>
    </source>
</reference>
<evidence type="ECO:0000313" key="6">
    <source>
        <dbReference type="EMBL" id="CUV41741.1"/>
    </source>
</evidence>
<dbReference type="Gene3D" id="3.55.50.10">
    <property type="entry name" value="Baseplate protein-like domains"/>
    <property type="match status" value="1"/>
</dbReference>
<dbReference type="InterPro" id="IPR049354">
    <property type="entry name" value="GpP-like_N"/>
</dbReference>
<dbReference type="InterPro" id="IPR053982">
    <property type="entry name" value="Gp44/GpP-like_C"/>
</dbReference>
<dbReference type="InterPro" id="IPR026276">
    <property type="entry name" value="Baseplate_GpP"/>
</dbReference>
<dbReference type="AlphaFoldDB" id="A0A0S4W5A2"/>
<name>A0A0S4W5A2_RALSL</name>
<dbReference type="InterPro" id="IPR023399">
    <property type="entry name" value="Baseplate-like_2-layer_sand"/>
</dbReference>
<dbReference type="EMBL" id="LN899825">
    <property type="protein sequence ID" value="CUV34942.1"/>
    <property type="molecule type" value="Genomic_DNA"/>
</dbReference>
<dbReference type="EMBL" id="LN899823">
    <property type="protein sequence ID" value="CUV25309.1"/>
    <property type="molecule type" value="Genomic_DNA"/>
</dbReference>
<feature type="domain" description="Baseplate hub protein gp44/GpP-like second" evidence="3">
    <location>
        <begin position="95"/>
        <end position="140"/>
    </location>
</feature>
<accession>A0A0S4W5A2</accession>
<dbReference type="PIRSF" id="PIRSF004440">
    <property type="entry name" value="GpP"/>
    <property type="match status" value="1"/>
</dbReference>
<evidence type="ECO:0000259" key="3">
    <source>
        <dbReference type="Pfam" id="PF22255"/>
    </source>
</evidence>
<dbReference type="Gene3D" id="3.30.1920.10">
    <property type="entry name" value="Baseplate protein-like domains - 2 layer sandwich fold"/>
    <property type="match status" value="1"/>
</dbReference>
<dbReference type="EMBL" id="LN899826">
    <property type="protein sequence ID" value="CUV41741.1"/>
    <property type="molecule type" value="Genomic_DNA"/>
</dbReference>
<dbReference type="EMBL" id="LN899822">
    <property type="protein sequence ID" value="CUV61171.1"/>
    <property type="molecule type" value="Genomic_DNA"/>
</dbReference>
<feature type="domain" description="Baseplate hub protein gp44/GpP-like second" evidence="3">
    <location>
        <begin position="157"/>
        <end position="199"/>
    </location>
</feature>
<sequence>MTGDRNRLSLKVGGQIFSGWTSVRVRHSIEQIAGTFDISYTERWPGQTQGWVIPAGEYCEVRIGEHTVISGFVDKTAVSYDGNSHELRVTGRDRAGDLVDCSAPSKAFSGLTFKQLADELCKPFGITVYDETVDEKKLTVSQKKIGKKGTKPQTKRVSAALPKAACQNSETVFRTLQRLARNEGVLLVSDAEGGLLLTRAGRAGRIGVPLQLGSNILVAEFEHSQANLFSEITVKGQASTQDADGSAGKMENWLSPKHTVTRGGAGVKTGNSQITRYRPLIVVAEAQADARRVKLRAEWEAGNREAKSRTYKATVQGWYPSEQDQDIWRINSVVRVIDAWARIDEDWLLASIDFTLDEGGTRAVLELTSPKAFDELPELPQPQAGVVGKMEKW</sequence>
<dbReference type="Gene3D" id="2.30.300.10">
    <property type="entry name" value="Baseplate protein-like domain - beta roll fold"/>
    <property type="match status" value="1"/>
</dbReference>
<gene>
    <name evidence="7" type="ORF">RD1301_v1_1340004</name>
    <name evidence="4" type="ORF">RUN1744_v1_910025</name>
    <name evidence="5" type="ORF">TD1301_v1_1150011</name>
    <name evidence="6" type="ORF">TF3108_v1_850026</name>
</gene>
<evidence type="ECO:0000259" key="1">
    <source>
        <dbReference type="Pfam" id="PF21683"/>
    </source>
</evidence>
<proteinExistence type="predicted"/>